<dbReference type="RefSeq" id="WP_092465285.1">
    <property type="nucleotide sequence ID" value="NZ_CP010616.1"/>
</dbReference>
<dbReference type="Proteomes" id="UP000236536">
    <property type="component" value="Plasmid pP66_h"/>
</dbReference>
<sequence>MKTTAILFLITGLGLAGCAEYRPSEANCFDRVTRSSNSMAFLASPEPSPAARISTKSAPCVFTPLGGPEGLGDG</sequence>
<organism evidence="1 2">
    <name type="scientific">Phaeobacter inhibens</name>
    <dbReference type="NCBI Taxonomy" id="221822"/>
    <lineage>
        <taxon>Bacteria</taxon>
        <taxon>Pseudomonadati</taxon>
        <taxon>Pseudomonadota</taxon>
        <taxon>Alphaproteobacteria</taxon>
        <taxon>Rhodobacterales</taxon>
        <taxon>Roseobacteraceae</taxon>
        <taxon>Phaeobacter</taxon>
    </lineage>
</organism>
<dbReference type="PROSITE" id="PS51257">
    <property type="entry name" value="PROKAR_LIPOPROTEIN"/>
    <property type="match status" value="1"/>
</dbReference>
<reference evidence="1 2" key="2">
    <citation type="journal article" date="2017" name="Int. J. Syst. Evol. Microbiol.">
        <title>Adaptation of Surface-Associated Bacteria to the Open Ocean: A Genomically Distinct Subpopulation of Phaeobacter gallaeciensis Colonizes Pacific Mesozooplankton.</title>
        <authorList>
            <person name="Freese H.M."/>
            <person name="Methner A."/>
            <person name="Overmann J."/>
        </authorList>
    </citation>
    <scope>NUCLEOTIDE SEQUENCE [LARGE SCALE GENOMIC DNA]</scope>
    <source>
        <strain evidence="1 2">P66</strain>
    </source>
</reference>
<accession>A0ABM6RL54</accession>
<evidence type="ECO:0000313" key="1">
    <source>
        <dbReference type="EMBL" id="AUQ97302.1"/>
    </source>
</evidence>
<protein>
    <recommendedName>
        <fullName evidence="3">Lipoprotein</fullName>
    </recommendedName>
</protein>
<dbReference type="EMBL" id="CP010713">
    <property type="protein sequence ID" value="AUQ97302.1"/>
    <property type="molecule type" value="Genomic_DNA"/>
</dbReference>
<keyword evidence="1" id="KW-0614">Plasmid</keyword>
<name>A0ABM6RL54_9RHOB</name>
<keyword evidence="2" id="KW-1185">Reference proteome</keyword>
<reference evidence="1 2" key="1">
    <citation type="journal article" date="2017" name="Genome Biol. Evol.">
        <title>Trajectories and Drivers of Genome Evolution in Surface-Associated Marine Phaeobacter.</title>
        <authorList>
            <person name="Freese H.M."/>
            <person name="Sikorski J."/>
            <person name="Bunk B."/>
            <person name="Scheuner C."/>
            <person name="Meier-Kolthoff J.P."/>
            <person name="Sproer C."/>
            <person name="Gram L."/>
            <person name="Overmann J."/>
        </authorList>
    </citation>
    <scope>NUCLEOTIDE SEQUENCE [LARGE SCALE GENOMIC DNA]</scope>
    <source>
        <strain evidence="1 2">P66</strain>
    </source>
</reference>
<gene>
    <name evidence="1" type="ORF">PhaeoP66_04576</name>
</gene>
<evidence type="ECO:0008006" key="3">
    <source>
        <dbReference type="Google" id="ProtNLM"/>
    </source>
</evidence>
<geneLocation type="plasmid" evidence="1 2">
    <name>pP66_h</name>
</geneLocation>
<evidence type="ECO:0000313" key="2">
    <source>
        <dbReference type="Proteomes" id="UP000236536"/>
    </source>
</evidence>
<proteinExistence type="predicted"/>